<evidence type="ECO:0000256" key="6">
    <source>
        <dbReference type="ARBA" id="ARBA00022989"/>
    </source>
</evidence>
<proteinExistence type="inferred from homology"/>
<evidence type="ECO:0000256" key="8">
    <source>
        <dbReference type="ARBA" id="ARBA00023136"/>
    </source>
</evidence>
<evidence type="ECO:0000256" key="3">
    <source>
        <dbReference type="ARBA" id="ARBA00022679"/>
    </source>
</evidence>
<dbReference type="GO" id="GO:0034626">
    <property type="term" value="P:fatty acid elongation, polyunsaturated fatty acid"/>
    <property type="evidence" value="ECO:0007669"/>
    <property type="project" value="TreeGrafter"/>
</dbReference>
<dbReference type="Pfam" id="PF01151">
    <property type="entry name" value="ELO"/>
    <property type="match status" value="1"/>
</dbReference>
<dbReference type="InterPro" id="IPR030457">
    <property type="entry name" value="ELO_CS"/>
</dbReference>
<dbReference type="PANTHER" id="PTHR11157:SF17">
    <property type="entry name" value="ELONGATION OF VERY LONG CHAIN FATTY ACIDS PROTEIN 6"/>
    <property type="match status" value="1"/>
</dbReference>
<dbReference type="GO" id="GO:0034625">
    <property type="term" value="P:fatty acid elongation, monounsaturated fatty acid"/>
    <property type="evidence" value="ECO:0007669"/>
    <property type="project" value="TreeGrafter"/>
</dbReference>
<evidence type="ECO:0000256" key="5">
    <source>
        <dbReference type="ARBA" id="ARBA00022832"/>
    </source>
</evidence>
<keyword evidence="8 10" id="KW-0472">Membrane</keyword>
<keyword evidence="7 10" id="KW-0443">Lipid metabolism</keyword>
<evidence type="ECO:0000256" key="2">
    <source>
        <dbReference type="ARBA" id="ARBA00022516"/>
    </source>
</evidence>
<evidence type="ECO:0000256" key="1">
    <source>
        <dbReference type="ARBA" id="ARBA00004141"/>
    </source>
</evidence>
<dbReference type="GO" id="GO:0009922">
    <property type="term" value="F:fatty acid elongase activity"/>
    <property type="evidence" value="ECO:0007669"/>
    <property type="project" value="UniProtKB-EC"/>
</dbReference>
<feature type="transmembrane region" description="Helical" evidence="10">
    <location>
        <begin position="106"/>
        <end position="128"/>
    </location>
</feature>
<comment type="caution">
    <text evidence="12">The sequence shown here is derived from an EMBL/GenBank/DDBJ whole genome shotgun (WGS) entry which is preliminary data.</text>
</comment>
<dbReference type="Proteomes" id="UP001208570">
    <property type="component" value="Unassembled WGS sequence"/>
</dbReference>
<dbReference type="EMBL" id="JAODUP010000208">
    <property type="protein sequence ID" value="KAK2156638.1"/>
    <property type="molecule type" value="Genomic_DNA"/>
</dbReference>
<dbReference type="EC" id="2.3.1.199" evidence="10"/>
<keyword evidence="9 10" id="KW-0275">Fatty acid biosynthesis</keyword>
<feature type="transmembrane region" description="Helical" evidence="10">
    <location>
        <begin position="196"/>
        <end position="220"/>
    </location>
</feature>
<feature type="transmembrane region" description="Helical" evidence="10">
    <location>
        <begin position="140"/>
        <end position="159"/>
    </location>
</feature>
<feature type="transmembrane region" description="Helical" evidence="10">
    <location>
        <begin position="240"/>
        <end position="258"/>
    </location>
</feature>
<feature type="region of interest" description="Disordered" evidence="11">
    <location>
        <begin position="263"/>
        <end position="287"/>
    </location>
</feature>
<evidence type="ECO:0000256" key="4">
    <source>
        <dbReference type="ARBA" id="ARBA00022692"/>
    </source>
</evidence>
<dbReference type="PANTHER" id="PTHR11157">
    <property type="entry name" value="FATTY ACID ACYL TRANSFERASE-RELATED"/>
    <property type="match status" value="1"/>
</dbReference>
<accession>A0AAD9N5X6</accession>
<dbReference type="GO" id="GO:0005789">
    <property type="term" value="C:endoplasmic reticulum membrane"/>
    <property type="evidence" value="ECO:0007669"/>
    <property type="project" value="TreeGrafter"/>
</dbReference>
<keyword evidence="2 10" id="KW-0444">Lipid biosynthesis</keyword>
<keyword evidence="6 10" id="KW-1133">Transmembrane helix</keyword>
<organism evidence="12 13">
    <name type="scientific">Paralvinella palmiformis</name>
    <dbReference type="NCBI Taxonomy" id="53620"/>
    <lineage>
        <taxon>Eukaryota</taxon>
        <taxon>Metazoa</taxon>
        <taxon>Spiralia</taxon>
        <taxon>Lophotrochozoa</taxon>
        <taxon>Annelida</taxon>
        <taxon>Polychaeta</taxon>
        <taxon>Sedentaria</taxon>
        <taxon>Canalipalpata</taxon>
        <taxon>Terebellida</taxon>
        <taxon>Terebelliformia</taxon>
        <taxon>Alvinellidae</taxon>
        <taxon>Paralvinella</taxon>
    </lineage>
</organism>
<sequence>MSATGNVSGYSADLYDFERTFDHESFHSWLKEHWTLSVWYSVLYVVLVFAGRHYMNERPKFNLRAPLAIWSTVLASFSIFGAVRTIPELVFMIRNYGFQGSVCSPAYFYGPTAFWAYLFTVSKLYELGDTAFIVLRKQPLIFLHWYHHVTVFIYVWYSYTDHTAPGRWFMVMNYTVHSFMYTYYSLKAMRVRLPGFINIFITTIQILQMLMGVVIVVKAYQYKAQGHFCQQSAVNMQYCAAMYASYLILFMVFFYQTYLKPKPSSGQPARAKETISNSVHQNGKKMD</sequence>
<reference evidence="12" key="1">
    <citation type="journal article" date="2023" name="Mol. Biol. Evol.">
        <title>Third-Generation Sequencing Reveals the Adaptive Role of the Epigenome in Three Deep-Sea Polychaetes.</title>
        <authorList>
            <person name="Perez M."/>
            <person name="Aroh O."/>
            <person name="Sun Y."/>
            <person name="Lan Y."/>
            <person name="Juniper S.K."/>
            <person name="Young C.R."/>
            <person name="Angers B."/>
            <person name="Qian P.Y."/>
        </authorList>
    </citation>
    <scope>NUCLEOTIDE SEQUENCE</scope>
    <source>
        <strain evidence="12">P08H-3</strain>
    </source>
</reference>
<keyword evidence="3 10" id="KW-0808">Transferase</keyword>
<dbReference type="GO" id="GO:0019367">
    <property type="term" value="P:fatty acid elongation, saturated fatty acid"/>
    <property type="evidence" value="ECO:0007669"/>
    <property type="project" value="TreeGrafter"/>
</dbReference>
<comment type="catalytic activity">
    <reaction evidence="10">
        <text>a very-long-chain acyl-CoA + malonyl-CoA + H(+) = a very-long-chain 3-oxoacyl-CoA + CO2 + CoA</text>
        <dbReference type="Rhea" id="RHEA:32727"/>
        <dbReference type="ChEBI" id="CHEBI:15378"/>
        <dbReference type="ChEBI" id="CHEBI:16526"/>
        <dbReference type="ChEBI" id="CHEBI:57287"/>
        <dbReference type="ChEBI" id="CHEBI:57384"/>
        <dbReference type="ChEBI" id="CHEBI:90725"/>
        <dbReference type="ChEBI" id="CHEBI:90736"/>
        <dbReference type="EC" id="2.3.1.199"/>
    </reaction>
</comment>
<evidence type="ECO:0000256" key="10">
    <source>
        <dbReference type="RuleBase" id="RU361115"/>
    </source>
</evidence>
<dbReference type="GO" id="GO:0030148">
    <property type="term" value="P:sphingolipid biosynthetic process"/>
    <property type="evidence" value="ECO:0007669"/>
    <property type="project" value="TreeGrafter"/>
</dbReference>
<feature type="transmembrane region" description="Helical" evidence="10">
    <location>
        <begin position="38"/>
        <end position="55"/>
    </location>
</feature>
<evidence type="ECO:0000256" key="11">
    <source>
        <dbReference type="SAM" id="MobiDB-lite"/>
    </source>
</evidence>
<keyword evidence="4 10" id="KW-0812">Transmembrane</keyword>
<feature type="transmembrane region" description="Helical" evidence="10">
    <location>
        <begin position="67"/>
        <end position="86"/>
    </location>
</feature>
<dbReference type="AlphaFoldDB" id="A0AAD9N5X6"/>
<dbReference type="InterPro" id="IPR002076">
    <property type="entry name" value="ELO_fam"/>
</dbReference>
<evidence type="ECO:0000313" key="13">
    <source>
        <dbReference type="Proteomes" id="UP001208570"/>
    </source>
</evidence>
<dbReference type="PROSITE" id="PS01188">
    <property type="entry name" value="ELO"/>
    <property type="match status" value="1"/>
</dbReference>
<evidence type="ECO:0000313" key="12">
    <source>
        <dbReference type="EMBL" id="KAK2156638.1"/>
    </source>
</evidence>
<name>A0AAD9N5X6_9ANNE</name>
<gene>
    <name evidence="12" type="ORF">LSH36_208g02054</name>
</gene>
<dbReference type="GO" id="GO:0042761">
    <property type="term" value="P:very long-chain fatty acid biosynthetic process"/>
    <property type="evidence" value="ECO:0007669"/>
    <property type="project" value="TreeGrafter"/>
</dbReference>
<keyword evidence="13" id="KW-1185">Reference proteome</keyword>
<evidence type="ECO:0000256" key="9">
    <source>
        <dbReference type="ARBA" id="ARBA00023160"/>
    </source>
</evidence>
<comment type="similarity">
    <text evidence="10">Belongs to the ELO family.</text>
</comment>
<keyword evidence="5 10" id="KW-0276">Fatty acid metabolism</keyword>
<protein>
    <recommendedName>
        <fullName evidence="10">Elongation of very long chain fatty acids protein</fullName>
        <ecNumber evidence="10">2.3.1.199</ecNumber>
    </recommendedName>
    <alternativeName>
        <fullName evidence="10">Very-long-chain 3-oxoacyl-CoA synthase</fullName>
    </alternativeName>
</protein>
<comment type="subcellular location">
    <subcellularLocation>
        <location evidence="1">Membrane</location>
        <topology evidence="1">Multi-pass membrane protein</topology>
    </subcellularLocation>
</comment>
<evidence type="ECO:0000256" key="7">
    <source>
        <dbReference type="ARBA" id="ARBA00023098"/>
    </source>
</evidence>